<feature type="transmembrane region" description="Helical" evidence="8">
    <location>
        <begin position="159"/>
        <end position="184"/>
    </location>
</feature>
<feature type="transmembrane region" description="Helical" evidence="8">
    <location>
        <begin position="372"/>
        <end position="391"/>
    </location>
</feature>
<evidence type="ECO:0000313" key="10">
    <source>
        <dbReference type="EMBL" id="AVR93639.1"/>
    </source>
</evidence>
<evidence type="ECO:0000256" key="1">
    <source>
        <dbReference type="ARBA" id="ARBA00004651"/>
    </source>
</evidence>
<evidence type="ECO:0000313" key="12">
    <source>
        <dbReference type="Proteomes" id="UP001235344"/>
    </source>
</evidence>
<dbReference type="RefSeq" id="WP_302141157.1">
    <property type="nucleotide sequence ID" value="NZ_CP130143.1"/>
</dbReference>
<dbReference type="PANTHER" id="PTHR42703:SF1">
    <property type="entry name" value="NA(+)_H(+) ANTIPORTER SUBUNIT D1"/>
    <property type="match status" value="1"/>
</dbReference>
<feature type="transmembrane region" description="Helical" evidence="8">
    <location>
        <begin position="204"/>
        <end position="231"/>
    </location>
</feature>
<dbReference type="PRINTS" id="PR01437">
    <property type="entry name" value="NUOXDRDTASE4"/>
</dbReference>
<proteinExistence type="inferred from homology"/>
<comment type="subcellular location">
    <subcellularLocation>
        <location evidence="1">Cell membrane</location>
        <topology evidence="1">Multi-pass membrane protein</topology>
    </subcellularLocation>
    <subcellularLocation>
        <location evidence="7">Membrane</location>
        <topology evidence="7">Multi-pass membrane protein</topology>
    </subcellularLocation>
</comment>
<dbReference type="NCBIfam" id="NF009309">
    <property type="entry name" value="PRK12666.1"/>
    <property type="match status" value="1"/>
</dbReference>
<reference evidence="11 12" key="2">
    <citation type="submission" date="2023-08" db="EMBL/GenBank/DDBJ databases">
        <title>Transcriptome Analysis of Halomonas alkalicola CICC 11012s to Identify the Genes Involved in Alkaline Tolerances.</title>
        <authorList>
            <person name="Zhai L."/>
        </authorList>
    </citation>
    <scope>NUCLEOTIDE SEQUENCE [LARGE SCALE GENOMIC DNA]</scope>
    <source>
        <strain evidence="11 12">CICC 11012s</strain>
    </source>
</reference>
<dbReference type="GO" id="GO:0008137">
    <property type="term" value="F:NADH dehydrogenase (ubiquinone) activity"/>
    <property type="evidence" value="ECO:0007669"/>
    <property type="project" value="InterPro"/>
</dbReference>
<evidence type="ECO:0000256" key="2">
    <source>
        <dbReference type="ARBA" id="ARBA00005346"/>
    </source>
</evidence>
<dbReference type="InterPro" id="IPR001750">
    <property type="entry name" value="ND/Mrp_TM"/>
</dbReference>
<keyword evidence="6 8" id="KW-0472">Membrane</keyword>
<feature type="domain" description="NADH:quinone oxidoreductase/Mrp antiporter transmembrane" evidence="9">
    <location>
        <begin position="127"/>
        <end position="414"/>
    </location>
</feature>
<dbReference type="AlphaFoldDB" id="A0A2R4C256"/>
<dbReference type="InterPro" id="IPR050586">
    <property type="entry name" value="CPA3_Na-H_Antiporter_D"/>
</dbReference>
<dbReference type="EMBL" id="CP131913">
    <property type="protein sequence ID" value="WLI74573.1"/>
    <property type="molecule type" value="Genomic_DNA"/>
</dbReference>
<keyword evidence="3" id="KW-1003">Cell membrane</keyword>
<reference evidence="10" key="1">
    <citation type="submission" date="2017-07" db="EMBL/GenBank/DDBJ databases">
        <authorList>
            <person name="Sun Z.S."/>
            <person name="Albrecht U."/>
            <person name="Echele G."/>
            <person name="Lee C.C."/>
        </authorList>
    </citation>
    <scope>NUCLEOTIDE SEQUENCE</scope>
    <source>
        <strain evidence="10">CICC 11012s</strain>
    </source>
</reference>
<keyword evidence="5 8" id="KW-1133">Transmembrane helix</keyword>
<dbReference type="EMBL" id="MF488963">
    <property type="protein sequence ID" value="AVR93639.1"/>
    <property type="molecule type" value="Genomic_DNA"/>
</dbReference>
<evidence type="ECO:0000256" key="5">
    <source>
        <dbReference type="ARBA" id="ARBA00022989"/>
    </source>
</evidence>
<feature type="transmembrane region" description="Helical" evidence="8">
    <location>
        <begin position="238"/>
        <end position="257"/>
    </location>
</feature>
<feature type="transmembrane region" description="Helical" evidence="8">
    <location>
        <begin position="6"/>
        <end position="23"/>
    </location>
</feature>
<evidence type="ECO:0000256" key="7">
    <source>
        <dbReference type="RuleBase" id="RU000320"/>
    </source>
</evidence>
<keyword evidence="4 7" id="KW-0812">Transmembrane</keyword>
<dbReference type="GO" id="GO:0042773">
    <property type="term" value="P:ATP synthesis coupled electron transport"/>
    <property type="evidence" value="ECO:0007669"/>
    <property type="project" value="InterPro"/>
</dbReference>
<dbReference type="Pfam" id="PF00361">
    <property type="entry name" value="Proton_antipo_M"/>
    <property type="match status" value="1"/>
</dbReference>
<keyword evidence="12" id="KW-1185">Reference proteome</keyword>
<sequence>MMQHLITLPVLIPMIGAMALLLASQASDTRRRQLSVALCAAQVLVSAWLLHGAAGGGLLFYALGNWHAPFGIVLMLDRLSALMLVLTAVLALGCVLFASAGEDARGSNFHGLFQLQLMGLNGAFLTGDLFNLFVFFEILLLASYALLMHGGGKERIGAGLHYVILNLAGSALFLVALGVLYGATGTLNMADMARRVAVMSGDQAALVTAGALLLIVVFSLKAALLPLYFWLPRTYAAAPAPVAALFAIMTKVGLYAILRVQSLIFGESPAAEAITAWLWWSGLATIALAGVGVLAARDLRTLVAYLVLVSVGTLLAGLALGSVDAVGALLYYLPHTTLACGALYLIAELIGQQRGKAGTRLVRGRRLYQRHLLGGMFLVAAVAVAGLPPLAGALGKLLLMQATEGSARLWLWPLLLLAGLCALIAMSRAGSVFFWASYKGEVESGRVSRPQLAGVLWLLASAPLLVGFAGPVSDYARDTAEQLAAPQVVVSRLLGESPALQFGRHTIDEGESP</sequence>
<protein>
    <submittedName>
        <fullName evidence="11">Monovalent cation/H+ antiporter subunit D</fullName>
    </submittedName>
    <submittedName>
        <fullName evidence="10">PhaD</fullName>
    </submittedName>
</protein>
<evidence type="ECO:0000256" key="8">
    <source>
        <dbReference type="SAM" id="Phobius"/>
    </source>
</evidence>
<comment type="similarity">
    <text evidence="2">Belongs to the CPA3 antiporters (TC 2.A.63) subunit D family.</text>
</comment>
<dbReference type="Proteomes" id="UP001235344">
    <property type="component" value="Chromosome"/>
</dbReference>
<feature type="transmembrane region" description="Helical" evidence="8">
    <location>
        <begin position="277"/>
        <end position="295"/>
    </location>
</feature>
<feature type="transmembrane region" description="Helical" evidence="8">
    <location>
        <begin position="81"/>
        <end position="100"/>
    </location>
</feature>
<evidence type="ECO:0000259" key="9">
    <source>
        <dbReference type="Pfam" id="PF00361"/>
    </source>
</evidence>
<evidence type="ECO:0000256" key="4">
    <source>
        <dbReference type="ARBA" id="ARBA00022692"/>
    </source>
</evidence>
<feature type="transmembrane region" description="Helical" evidence="8">
    <location>
        <begin position="411"/>
        <end position="438"/>
    </location>
</feature>
<organism evidence="10">
    <name type="scientific">Halomonas alkalicola</name>
    <dbReference type="NCBI Taxonomy" id="1930622"/>
    <lineage>
        <taxon>Bacteria</taxon>
        <taxon>Pseudomonadati</taxon>
        <taxon>Pseudomonadota</taxon>
        <taxon>Gammaproteobacteria</taxon>
        <taxon>Oceanospirillales</taxon>
        <taxon>Halomonadaceae</taxon>
        <taxon>Halomonas</taxon>
    </lineage>
</organism>
<feature type="transmembrane region" description="Helical" evidence="8">
    <location>
        <begin position="450"/>
        <end position="469"/>
    </location>
</feature>
<evidence type="ECO:0000256" key="3">
    <source>
        <dbReference type="ARBA" id="ARBA00022475"/>
    </source>
</evidence>
<name>A0A2R4C256_9GAMM</name>
<evidence type="ECO:0000313" key="11">
    <source>
        <dbReference type="EMBL" id="WLI74573.1"/>
    </source>
</evidence>
<dbReference type="SMR" id="A0A2R4C256"/>
<feature type="transmembrane region" description="Helical" evidence="8">
    <location>
        <begin position="302"/>
        <end position="323"/>
    </location>
</feature>
<dbReference type="GO" id="GO:0005886">
    <property type="term" value="C:plasma membrane"/>
    <property type="evidence" value="ECO:0007669"/>
    <property type="project" value="UniProtKB-SubCell"/>
</dbReference>
<dbReference type="PANTHER" id="PTHR42703">
    <property type="entry name" value="NADH DEHYDROGENASE"/>
    <property type="match status" value="1"/>
</dbReference>
<dbReference type="InterPro" id="IPR003918">
    <property type="entry name" value="NADH_UbQ_OxRdtase"/>
</dbReference>
<feature type="transmembrane region" description="Helical" evidence="8">
    <location>
        <begin position="120"/>
        <end position="147"/>
    </location>
</feature>
<gene>
    <name evidence="10" type="primary">phaD</name>
    <name evidence="11" type="ORF">B6N23_06655</name>
</gene>
<feature type="transmembrane region" description="Helical" evidence="8">
    <location>
        <begin position="329"/>
        <end position="351"/>
    </location>
</feature>
<accession>A0A2R4C256</accession>
<evidence type="ECO:0000256" key="6">
    <source>
        <dbReference type="ARBA" id="ARBA00023136"/>
    </source>
</evidence>